<dbReference type="RefSeq" id="WP_210898230.1">
    <property type="nucleotide sequence ID" value="NZ_CP071696.1"/>
</dbReference>
<dbReference type="AlphaFoldDB" id="A0A975FLX6"/>
<feature type="chain" id="PRO_5038427122" description="DUF6993 domain-containing protein" evidence="2">
    <location>
        <begin position="25"/>
        <end position="161"/>
    </location>
</feature>
<accession>A0A975FLX6</accession>
<dbReference type="Proteomes" id="UP000671914">
    <property type="component" value="Chromosome"/>
</dbReference>
<proteinExistence type="predicted"/>
<evidence type="ECO:0000259" key="3">
    <source>
        <dbReference type="Pfam" id="PF22504"/>
    </source>
</evidence>
<protein>
    <recommendedName>
        <fullName evidence="3">DUF6993 domain-containing protein</fullName>
    </recommendedName>
</protein>
<evidence type="ECO:0000256" key="1">
    <source>
        <dbReference type="SAM" id="MobiDB-lite"/>
    </source>
</evidence>
<evidence type="ECO:0000313" key="5">
    <source>
        <dbReference type="Proteomes" id="UP000671914"/>
    </source>
</evidence>
<dbReference type="Pfam" id="PF22504">
    <property type="entry name" value="DUF6993"/>
    <property type="match status" value="1"/>
</dbReference>
<dbReference type="EMBL" id="CP071696">
    <property type="protein sequence ID" value="QTX04540.1"/>
    <property type="molecule type" value="Genomic_DNA"/>
</dbReference>
<keyword evidence="2" id="KW-0732">Signal</keyword>
<feature type="region of interest" description="Disordered" evidence="1">
    <location>
        <begin position="27"/>
        <end position="65"/>
    </location>
</feature>
<reference evidence="4" key="1">
    <citation type="submission" date="2021-03" db="EMBL/GenBank/DDBJ databases">
        <title>Agromyces archimandritus sp. nov., isolated from the cockroach Archimandrita tessellata.</title>
        <authorList>
            <person name="Guzman J."/>
            <person name="Ortuzar M."/>
            <person name="Poehlein A."/>
            <person name="Daniel R."/>
            <person name="Trujillo M."/>
            <person name="Vilcinskas A."/>
        </authorList>
    </citation>
    <scope>NUCLEOTIDE SEQUENCE</scope>
    <source>
        <strain evidence="4">G127AT</strain>
    </source>
</reference>
<dbReference type="InterPro" id="IPR054262">
    <property type="entry name" value="DUF6993"/>
</dbReference>
<dbReference type="KEGG" id="aarc:G127AT_14960"/>
<feature type="domain" description="DUF6993" evidence="3">
    <location>
        <begin position="72"/>
        <end position="155"/>
    </location>
</feature>
<name>A0A975FLX6_9MICO</name>
<organism evidence="4 5">
    <name type="scientific">Agromyces archimandritae</name>
    <dbReference type="NCBI Taxonomy" id="2781962"/>
    <lineage>
        <taxon>Bacteria</taxon>
        <taxon>Bacillati</taxon>
        <taxon>Actinomycetota</taxon>
        <taxon>Actinomycetes</taxon>
        <taxon>Micrococcales</taxon>
        <taxon>Microbacteriaceae</taxon>
        <taxon>Agromyces</taxon>
    </lineage>
</organism>
<dbReference type="PROSITE" id="PS51257">
    <property type="entry name" value="PROKAR_LIPOPROTEIN"/>
    <property type="match status" value="1"/>
</dbReference>
<evidence type="ECO:0000256" key="2">
    <source>
        <dbReference type="SAM" id="SignalP"/>
    </source>
</evidence>
<gene>
    <name evidence="4" type="ORF">G127AT_14960</name>
</gene>
<feature type="signal peptide" evidence="2">
    <location>
        <begin position="1"/>
        <end position="24"/>
    </location>
</feature>
<sequence length="161" mass="16366">MRSAHPLRRIAAAASAVAVIAALAACTSDPSPAPSPSPSASERPSPTPAGPPELDPDGGAVDNLGYFDHVNRTTAATEPGVDGRVFIDALVAAGFDKAAMQVTADRTTLGSEADSVQFSVTWKGECLIGQYGPGSDGYQSAVQPELGTSGCLIGATRPIDW</sequence>
<evidence type="ECO:0000313" key="4">
    <source>
        <dbReference type="EMBL" id="QTX04540.1"/>
    </source>
</evidence>
<keyword evidence="5" id="KW-1185">Reference proteome</keyword>